<gene>
    <name evidence="3" type="ORF">TCAL_15468</name>
</gene>
<dbReference type="AlphaFoldDB" id="A0A553PSY1"/>
<dbReference type="PANTHER" id="PTHR45632:SF3">
    <property type="entry name" value="KELCH-LIKE PROTEIN 32"/>
    <property type="match status" value="1"/>
</dbReference>
<dbReference type="InterPro" id="IPR015915">
    <property type="entry name" value="Kelch-typ_b-propeller"/>
</dbReference>
<keyword evidence="4" id="KW-1185">Reference proteome</keyword>
<dbReference type="SMART" id="SM00612">
    <property type="entry name" value="Kelch"/>
    <property type="match status" value="2"/>
</dbReference>
<reference evidence="3 4" key="1">
    <citation type="journal article" date="2018" name="Nat. Ecol. Evol.">
        <title>Genomic signatures of mitonuclear coevolution across populations of Tigriopus californicus.</title>
        <authorList>
            <person name="Barreto F.S."/>
            <person name="Watson E.T."/>
            <person name="Lima T.G."/>
            <person name="Willett C.S."/>
            <person name="Edmands S."/>
            <person name="Li W."/>
            <person name="Burton R.S."/>
        </authorList>
    </citation>
    <scope>NUCLEOTIDE SEQUENCE [LARGE SCALE GENOMIC DNA]</scope>
    <source>
        <strain evidence="3 4">San Diego</strain>
    </source>
</reference>
<evidence type="ECO:0008006" key="5">
    <source>
        <dbReference type="Google" id="ProtNLM"/>
    </source>
</evidence>
<evidence type="ECO:0000256" key="2">
    <source>
        <dbReference type="ARBA" id="ARBA00022737"/>
    </source>
</evidence>
<dbReference type="Proteomes" id="UP000318571">
    <property type="component" value="Chromosome 12"/>
</dbReference>
<dbReference type="PANTHER" id="PTHR45632">
    <property type="entry name" value="LD33804P"/>
    <property type="match status" value="1"/>
</dbReference>
<proteinExistence type="predicted"/>
<dbReference type="EMBL" id="VCGU01000001">
    <property type="protein sequence ID" value="TRY80775.1"/>
    <property type="molecule type" value="Genomic_DNA"/>
</dbReference>
<evidence type="ECO:0000256" key="1">
    <source>
        <dbReference type="ARBA" id="ARBA00022441"/>
    </source>
</evidence>
<keyword evidence="2" id="KW-0677">Repeat</keyword>
<comment type="caution">
    <text evidence="3">The sequence shown here is derived from an EMBL/GenBank/DDBJ whole genome shotgun (WGS) entry which is preliminary data.</text>
</comment>
<dbReference type="STRING" id="6832.A0A553PSY1"/>
<keyword evidence="1" id="KW-0880">Kelch repeat</keyword>
<evidence type="ECO:0000313" key="3">
    <source>
        <dbReference type="EMBL" id="TRY80775.1"/>
    </source>
</evidence>
<accession>A0A553PSY1</accession>
<dbReference type="Gene3D" id="2.120.10.80">
    <property type="entry name" value="Kelch-type beta propeller"/>
    <property type="match status" value="1"/>
</dbReference>
<dbReference type="OrthoDB" id="2019572at2759"/>
<sequence>MINKLTLEVVRISVLTFLSDLAYSRSDSFLMESYAVECDVTWSTIQNPTSGLPLSTISPLCLAPQNSAECIGVKCNSSTSNCELLKRPPNTFVNCIKSPVRLEKQMSLNAQVVKRQPELAFLDLENGEIESLSVSGIPPISISPIHGTPLQVQLGMGILHCTENATDCHYWSSDSNTWSIFPSFNKVHLFGAMAVLRGKPIVIGGHPTPEKQNHGIVEIFDKVSQQWILGPTLEPARHAIGLVVLNETSLLVVGGYNRSMMVEVQMLNIENDQWTRMDDLPEATYGSVCGLINVAKVICIGGRDPVGPSKLAYGLDMSLSEPKWIREPSFDFEDSAVYGFFYSLRDQLFSMTLAQTISWNKVKILRRMNMTKPNPVWEDIKVYPSTSLSWSAAYFVDGYQFQF</sequence>
<name>A0A553PSY1_TIGCA</name>
<evidence type="ECO:0000313" key="4">
    <source>
        <dbReference type="Proteomes" id="UP000318571"/>
    </source>
</evidence>
<organism evidence="3 4">
    <name type="scientific">Tigriopus californicus</name>
    <name type="common">Marine copepod</name>
    <dbReference type="NCBI Taxonomy" id="6832"/>
    <lineage>
        <taxon>Eukaryota</taxon>
        <taxon>Metazoa</taxon>
        <taxon>Ecdysozoa</taxon>
        <taxon>Arthropoda</taxon>
        <taxon>Crustacea</taxon>
        <taxon>Multicrustacea</taxon>
        <taxon>Hexanauplia</taxon>
        <taxon>Copepoda</taxon>
        <taxon>Harpacticoida</taxon>
        <taxon>Harpacticidae</taxon>
        <taxon>Tigriopus</taxon>
    </lineage>
</organism>
<dbReference type="SUPFAM" id="SSF117281">
    <property type="entry name" value="Kelch motif"/>
    <property type="match status" value="1"/>
</dbReference>
<protein>
    <recommendedName>
        <fullName evidence="5">BACK domain-containing protein</fullName>
    </recommendedName>
</protein>
<dbReference type="InterPro" id="IPR006652">
    <property type="entry name" value="Kelch_1"/>
</dbReference>